<evidence type="ECO:0000313" key="10">
    <source>
        <dbReference type="EMBL" id="SPC33853.1"/>
    </source>
</evidence>
<feature type="transmembrane region" description="Helical" evidence="8">
    <location>
        <begin position="227"/>
        <end position="247"/>
    </location>
</feature>
<evidence type="ECO:0000259" key="9">
    <source>
        <dbReference type="Pfam" id="PF00909"/>
    </source>
</evidence>
<dbReference type="PANTHER" id="PTHR43029">
    <property type="entry name" value="AMMONIUM TRANSPORTER MEP2"/>
    <property type="match status" value="1"/>
</dbReference>
<keyword evidence="11" id="KW-1185">Reference proteome</keyword>
<dbReference type="GO" id="GO:0008519">
    <property type="term" value="F:ammonium channel activity"/>
    <property type="evidence" value="ECO:0007669"/>
    <property type="project" value="InterPro"/>
</dbReference>
<evidence type="ECO:0000313" key="11">
    <source>
        <dbReference type="Proteomes" id="UP000236248"/>
    </source>
</evidence>
<feature type="transmembrane region" description="Helical" evidence="8">
    <location>
        <begin position="324"/>
        <end position="342"/>
    </location>
</feature>
<feature type="transmembrane region" description="Helical" evidence="8">
    <location>
        <begin position="301"/>
        <end position="317"/>
    </location>
</feature>
<keyword evidence="7 8" id="KW-0924">Ammonia transport</keyword>
<dbReference type="Proteomes" id="UP000236248">
    <property type="component" value="Chromosome NCAV"/>
</dbReference>
<dbReference type="Pfam" id="PF00909">
    <property type="entry name" value="Ammonium_transp"/>
    <property type="match status" value="1"/>
</dbReference>
<feature type="transmembrane region" description="Helical" evidence="8">
    <location>
        <begin position="418"/>
        <end position="440"/>
    </location>
</feature>
<gene>
    <name evidence="10" type="primary">nrgA</name>
    <name evidence="10" type="ORF">NCAV_0672</name>
</gene>
<accession>A0A2K5AQD1</accession>
<evidence type="ECO:0000256" key="6">
    <source>
        <dbReference type="ARBA" id="ARBA00023136"/>
    </source>
</evidence>
<dbReference type="InterPro" id="IPR018047">
    <property type="entry name" value="Ammonium_transpt_CS"/>
</dbReference>
<organism evidence="10 11">
    <name type="scientific">Candidatus Nitrosocaldus cavascurensis</name>
    <dbReference type="NCBI Taxonomy" id="2058097"/>
    <lineage>
        <taxon>Archaea</taxon>
        <taxon>Nitrososphaerota</taxon>
        <taxon>Nitrososphaeria</taxon>
        <taxon>Candidatus Nitrosocaldales</taxon>
        <taxon>Candidatus Nitrosocaldaceae</taxon>
        <taxon>Candidatus Nitrosocaldus</taxon>
    </lineage>
</organism>
<feature type="transmembrane region" description="Helical" evidence="8">
    <location>
        <begin position="157"/>
        <end position="179"/>
    </location>
</feature>
<feature type="transmembrane region" description="Helical" evidence="8">
    <location>
        <begin position="259"/>
        <end position="281"/>
    </location>
</feature>
<feature type="transmembrane region" description="Helical" evidence="8">
    <location>
        <begin position="96"/>
        <end position="114"/>
    </location>
</feature>
<dbReference type="PROSITE" id="PS01219">
    <property type="entry name" value="AMMONIUM_TRANSP"/>
    <property type="match status" value="1"/>
</dbReference>
<keyword evidence="5 8" id="KW-1133">Transmembrane helix</keyword>
<evidence type="ECO:0000256" key="8">
    <source>
        <dbReference type="RuleBase" id="RU362002"/>
    </source>
</evidence>
<evidence type="ECO:0000256" key="2">
    <source>
        <dbReference type="ARBA" id="ARBA00005887"/>
    </source>
</evidence>
<feature type="transmembrane region" description="Helical" evidence="8">
    <location>
        <begin position="186"/>
        <end position="207"/>
    </location>
</feature>
<dbReference type="SUPFAM" id="SSF111352">
    <property type="entry name" value="Ammonium transporter"/>
    <property type="match status" value="1"/>
</dbReference>
<keyword evidence="3 8" id="KW-0813">Transport</keyword>
<dbReference type="EMBL" id="LT981265">
    <property type="protein sequence ID" value="SPC33853.1"/>
    <property type="molecule type" value="Genomic_DNA"/>
</dbReference>
<dbReference type="InterPro" id="IPR001905">
    <property type="entry name" value="Ammonium_transpt"/>
</dbReference>
<feature type="domain" description="Ammonium transporter AmtB-like" evidence="9">
    <location>
        <begin position="63"/>
        <end position="472"/>
    </location>
</feature>
<sequence>MNRISLIKRVLLITAVAVPLIVGLSMNQVFGQFGELRLPKPEEITEYHCSGNPLPCIDPGDTAFMYTAAALVMIMTPGGVGFLYGGLTRRKNAATVILQAFLVYAIVSIQWVIWGYSLTFGPDATGHGFIGSFDWVGLNNVLHNAPADVYAPSIPHIAFVMFQLMFAAITPALAVAGYADRVKMSAFMIHVVLWSTFVYDFVGHWNWSLGSQGTSIGWLAALGALDFAGGTVIHITSGFAGLASAMYIGRRIGYGKVPFTPHSIPFVLLGATLLWFGWFGFNPGSAGAAGALESQAFQNTNVATAVAALWWMFLSWAHTGKTSAVGAASGAIAGLVAITPASGFVGTWASIIIGFAAGTICFYCLLIKNRGRIDDALDTWPIHGMGGVVGALLTGTFAEKRINPVGDDGIFFGNPMQLAENAAGAAAAAAWAFGITLLIWKIQDVIWPGGVRVTPREEEIGLDIAQVGEKAYAEE</sequence>
<evidence type="ECO:0000256" key="3">
    <source>
        <dbReference type="ARBA" id="ARBA00022448"/>
    </source>
</evidence>
<evidence type="ECO:0000256" key="1">
    <source>
        <dbReference type="ARBA" id="ARBA00004141"/>
    </source>
</evidence>
<feature type="transmembrane region" description="Helical" evidence="8">
    <location>
        <begin position="379"/>
        <end position="398"/>
    </location>
</feature>
<reference evidence="11" key="1">
    <citation type="submission" date="2018-01" db="EMBL/GenBank/DDBJ databases">
        <authorList>
            <person name="Kerou L M."/>
        </authorList>
    </citation>
    <scope>NUCLEOTIDE SEQUENCE [LARGE SCALE GENOMIC DNA]</scope>
    <source>
        <strain evidence="11">SCU2</strain>
    </source>
</reference>
<dbReference type="Gene3D" id="1.10.3430.10">
    <property type="entry name" value="Ammonium transporter AmtB like domains"/>
    <property type="match status" value="1"/>
</dbReference>
<dbReference type="AlphaFoldDB" id="A0A2K5AQD1"/>
<proteinExistence type="inferred from homology"/>
<dbReference type="InterPro" id="IPR024041">
    <property type="entry name" value="NH4_transpt_AmtB-like_dom"/>
</dbReference>
<dbReference type="GeneID" id="41594740"/>
<feature type="transmembrane region" description="Helical" evidence="8">
    <location>
        <begin position="63"/>
        <end position="84"/>
    </location>
</feature>
<evidence type="ECO:0000256" key="5">
    <source>
        <dbReference type="ARBA" id="ARBA00022989"/>
    </source>
</evidence>
<dbReference type="GO" id="GO:0005886">
    <property type="term" value="C:plasma membrane"/>
    <property type="evidence" value="ECO:0007669"/>
    <property type="project" value="UniProtKB-SubCell"/>
</dbReference>
<dbReference type="RefSeq" id="WP_103287361.1">
    <property type="nucleotide sequence ID" value="NZ_LT981265.1"/>
</dbReference>
<dbReference type="InterPro" id="IPR029020">
    <property type="entry name" value="Ammonium/urea_transptr"/>
</dbReference>
<dbReference type="NCBIfam" id="TIGR00836">
    <property type="entry name" value="amt"/>
    <property type="match status" value="1"/>
</dbReference>
<dbReference type="PANTHER" id="PTHR43029:SF10">
    <property type="entry name" value="AMMONIUM TRANSPORTER MEP2"/>
    <property type="match status" value="1"/>
</dbReference>
<evidence type="ECO:0000256" key="7">
    <source>
        <dbReference type="ARBA" id="ARBA00023177"/>
    </source>
</evidence>
<name>A0A2K5AQD1_9ARCH</name>
<dbReference type="KEGG" id="ncv:NCAV_0672"/>
<comment type="subcellular location">
    <subcellularLocation>
        <location evidence="8">Cell membrane</location>
        <topology evidence="8">Multi-pass membrane protein</topology>
    </subcellularLocation>
    <subcellularLocation>
        <location evidence="1">Membrane</location>
        <topology evidence="1">Multi-pass membrane protein</topology>
    </subcellularLocation>
</comment>
<comment type="similarity">
    <text evidence="2 8">Belongs to the ammonia transporter channel (TC 1.A.11.2) family.</text>
</comment>
<keyword evidence="6 8" id="KW-0472">Membrane</keyword>
<evidence type="ECO:0000256" key="4">
    <source>
        <dbReference type="ARBA" id="ARBA00022692"/>
    </source>
</evidence>
<protein>
    <recommendedName>
        <fullName evidence="8">Ammonium transporter</fullName>
    </recommendedName>
</protein>
<feature type="transmembrane region" description="Helical" evidence="8">
    <location>
        <begin position="348"/>
        <end position="367"/>
    </location>
</feature>
<keyword evidence="4 8" id="KW-0812">Transmembrane</keyword>